<evidence type="ECO:0000313" key="2">
    <source>
        <dbReference type="Proteomes" id="UP001058074"/>
    </source>
</evidence>
<evidence type="ECO:0000313" key="1">
    <source>
        <dbReference type="EMBL" id="GKX68278.1"/>
    </source>
</evidence>
<gene>
    <name evidence="1" type="ORF">rsdtw13_35360</name>
</gene>
<dbReference type="EMBL" id="BROD01000001">
    <property type="protein sequence ID" value="GKX68278.1"/>
    <property type="molecule type" value="Genomic_DNA"/>
</dbReference>
<accession>A0ACB5RGQ3</accession>
<sequence>MKKFLGIVFGFLLLMVVITAAEVKSRPDVEAQSLEDKVILYTTYSEDVSKYIKDEFKNKTKIDLEVKTFKDEAALKAQLDSEKDNPVADAVLGGSDMFFSSLVKAGELQAYTPSWNSDVNEDSKDKSGYWYAVNQSPLVMFYNNEILMQQDVPTTLVMLGDPKYKGKIQLPNTNSTEFKYILNSYIYDYFKNNKLDDGIKVLAAVKANINGYKDSEDAIIKSIGAKEASIGFASLSKVNMAVKKGSKLTVAHLDDKFPTTINCVGICNKSKNINSAKLFEEFIAGPKMQLQLAQKFQLIPVNSKSLDLGEDWMKSIKNSTYNIDKAVFEANINTWVTDWNNAVIQPADNKANPSNPTNGANGTNNPVVNGANTNSTNNNAAATNANTKVTNTTPAVNQPNKANPSNATNSNPNTNKNTGSTNTNPTSNTNNNSSSGSGTNTQKHN</sequence>
<keyword evidence="2" id="KW-1185">Reference proteome</keyword>
<proteinExistence type="predicted"/>
<organism evidence="1 2">
    <name type="scientific">Inconstantimicrobium mannanitabidum</name>
    <dbReference type="NCBI Taxonomy" id="1604901"/>
    <lineage>
        <taxon>Bacteria</taxon>
        <taxon>Bacillati</taxon>
        <taxon>Bacillota</taxon>
        <taxon>Clostridia</taxon>
        <taxon>Eubacteriales</taxon>
        <taxon>Clostridiaceae</taxon>
        <taxon>Inconstantimicrobium</taxon>
    </lineage>
</organism>
<reference evidence="1" key="1">
    <citation type="journal article" date="2025" name="Int. J. Syst. Evol. Microbiol.">
        <title>Inconstantimicrobium mannanitabidum sp. nov., a novel member of the family Clostridiaceae isolated from anoxic soil under the treatment of reductive soil disinfestation.</title>
        <authorList>
            <person name="Ueki A."/>
            <person name="Tonouchi A."/>
            <person name="Honma S."/>
            <person name="Kaku N."/>
            <person name="Ueki K."/>
        </authorList>
    </citation>
    <scope>NUCLEOTIDE SEQUENCE</scope>
    <source>
        <strain evidence="1">TW13</strain>
    </source>
</reference>
<dbReference type="Proteomes" id="UP001058074">
    <property type="component" value="Unassembled WGS sequence"/>
</dbReference>
<name>A0ACB5RGQ3_9CLOT</name>
<comment type="caution">
    <text evidence="1">The sequence shown here is derived from an EMBL/GenBank/DDBJ whole genome shotgun (WGS) entry which is preliminary data.</text>
</comment>
<protein>
    <submittedName>
        <fullName evidence="1">Uncharacterized protein</fullName>
    </submittedName>
</protein>